<feature type="domain" description="2EXR" evidence="2">
    <location>
        <begin position="7"/>
        <end position="89"/>
    </location>
</feature>
<dbReference type="Pfam" id="PF20150">
    <property type="entry name" value="2EXR"/>
    <property type="match status" value="1"/>
</dbReference>
<dbReference type="EMBL" id="CAUWAG010000018">
    <property type="protein sequence ID" value="CAJ2511309.1"/>
    <property type="molecule type" value="Genomic_DNA"/>
</dbReference>
<gene>
    <name evidence="3" type="ORF">KHLLAP_LOCUS11777</name>
</gene>
<protein>
    <submittedName>
        <fullName evidence="3">Uu.00g069340.m01.CDS01</fullName>
    </submittedName>
</protein>
<evidence type="ECO:0000256" key="1">
    <source>
        <dbReference type="SAM" id="MobiDB-lite"/>
    </source>
</evidence>
<evidence type="ECO:0000313" key="3">
    <source>
        <dbReference type="EMBL" id="CAJ2511309.1"/>
    </source>
</evidence>
<dbReference type="InterPro" id="IPR045518">
    <property type="entry name" value="2EXR"/>
</dbReference>
<name>A0AAI8VVA5_9PEZI</name>
<accession>A0AAI8VVA5</accession>
<evidence type="ECO:0000259" key="2">
    <source>
        <dbReference type="Pfam" id="PF20150"/>
    </source>
</evidence>
<reference evidence="3" key="1">
    <citation type="submission" date="2023-10" db="EMBL/GenBank/DDBJ databases">
        <authorList>
            <person name="Hackl T."/>
        </authorList>
    </citation>
    <scope>NUCLEOTIDE SEQUENCE</scope>
</reference>
<keyword evidence="4" id="KW-1185">Reference proteome</keyword>
<feature type="region of interest" description="Disordered" evidence="1">
    <location>
        <begin position="302"/>
        <end position="340"/>
    </location>
</feature>
<proteinExistence type="predicted"/>
<evidence type="ECO:0000313" key="4">
    <source>
        <dbReference type="Proteomes" id="UP001295740"/>
    </source>
</evidence>
<comment type="caution">
    <text evidence="3">The sequence shown here is derived from an EMBL/GenBank/DDBJ whole genome shotgun (WGS) entry which is preliminary data.</text>
</comment>
<dbReference type="Proteomes" id="UP001295740">
    <property type="component" value="Unassembled WGS sequence"/>
</dbReference>
<organism evidence="3 4">
    <name type="scientific">Anthostomella pinea</name>
    <dbReference type="NCBI Taxonomy" id="933095"/>
    <lineage>
        <taxon>Eukaryota</taxon>
        <taxon>Fungi</taxon>
        <taxon>Dikarya</taxon>
        <taxon>Ascomycota</taxon>
        <taxon>Pezizomycotina</taxon>
        <taxon>Sordariomycetes</taxon>
        <taxon>Xylariomycetidae</taxon>
        <taxon>Xylariales</taxon>
        <taxon>Xylariaceae</taxon>
        <taxon>Anthostomella</taxon>
    </lineage>
</organism>
<dbReference type="AlphaFoldDB" id="A0AAI8VVA5"/>
<feature type="region of interest" description="Disordered" evidence="1">
    <location>
        <begin position="87"/>
        <end position="124"/>
    </location>
</feature>
<sequence>MTTPTTFTCFNSLPKELRLIVWEYYFQSPRMLVIHPAPESLGRSPPREVLLFNCTVLDAGTNRVVPGGPPPSFLANREAHSVAASLHLLSPQGNRNRSDDPNNDTTTDNNNALDGTRPYNGVTNDGNSFRHHDRLEQHTTLAHRILQAQAQATQPPSVSHLQSKNLAYDLVKPYVEQRPLGDGETLSEGQIEAISNIPHFGAWRAGAGCRPVHVDWAEDLLYLSVPNAEQAFWSLRYATGWRDHVRRLAVLVPESFFEDGSRRPIPFGPAQFIREVLERMAALDELFIVLVPLPGGAVVKAGAEDGGKPGGGGDDGAAAAGQKKKKQQQQQEDKEAKQRAGMKRNAFGFVSYVDYLKKVKVANNHMGYARAALSFQQALPHIPRPIRFHKVVDVDRVSSGYGEYRRCQR</sequence>